<organism evidence="1 2">
    <name type="scientific">Gorilla gorilla gorilla</name>
    <name type="common">Western lowland gorilla</name>
    <dbReference type="NCBI Taxonomy" id="9595"/>
    <lineage>
        <taxon>Eukaryota</taxon>
        <taxon>Metazoa</taxon>
        <taxon>Chordata</taxon>
        <taxon>Craniata</taxon>
        <taxon>Vertebrata</taxon>
        <taxon>Euteleostomi</taxon>
        <taxon>Mammalia</taxon>
        <taxon>Eutheria</taxon>
        <taxon>Euarchontoglires</taxon>
        <taxon>Primates</taxon>
        <taxon>Haplorrhini</taxon>
        <taxon>Catarrhini</taxon>
        <taxon>Hominidae</taxon>
        <taxon>Gorilla</taxon>
    </lineage>
</organism>
<reference evidence="1 2" key="2">
    <citation type="journal article" date="2012" name="Nature">
        <title>Insights into hominid evolution from the gorilla genome sequence.</title>
        <authorList>
            <person name="Scally A."/>
            <person name="Dutheil J.Y."/>
            <person name="Hillier L.W."/>
            <person name="Jordan G.E."/>
            <person name="Goodhead I."/>
            <person name="Herrero J."/>
            <person name="Hobolth A."/>
            <person name="Lappalainen T."/>
            <person name="Mailund T."/>
            <person name="Marques-Bonet T."/>
            <person name="McCarthy S."/>
            <person name="Montgomery S.H."/>
            <person name="Schwalie P.C."/>
            <person name="Tang Y.A."/>
            <person name="Ward M.C."/>
            <person name="Xue Y."/>
            <person name="Yngvadottir B."/>
            <person name="Alkan C."/>
            <person name="Andersen L.N."/>
            <person name="Ayub Q."/>
            <person name="Ball E.V."/>
            <person name="Beal K."/>
            <person name="Bradley B.J."/>
            <person name="Chen Y."/>
            <person name="Clee C.M."/>
            <person name="Fitzgerald S."/>
            <person name="Graves T.A."/>
            <person name="Gu Y."/>
            <person name="Heath P."/>
            <person name="Heger A."/>
            <person name="Karakoc E."/>
            <person name="Kolb-Kokocinski A."/>
            <person name="Laird G.K."/>
            <person name="Lunter G."/>
            <person name="Meader S."/>
            <person name="Mort M."/>
            <person name="Mullikin J.C."/>
            <person name="Munch K."/>
            <person name="O'Connor T.D."/>
            <person name="Phillips A.D."/>
            <person name="Prado-Martinez J."/>
            <person name="Rogers A.S."/>
            <person name="Sajjadian S."/>
            <person name="Schmidt D."/>
            <person name="Shaw K."/>
            <person name="Simpson J.T."/>
            <person name="Stenson P.D."/>
            <person name="Turner D.J."/>
            <person name="Vigilant L."/>
            <person name="Vilella A.J."/>
            <person name="Whitener W."/>
            <person name="Zhu B."/>
            <person name="Cooper D.N."/>
            <person name="de Jong P."/>
            <person name="Dermitzakis E.T."/>
            <person name="Eichler E.E."/>
            <person name="Flicek P."/>
            <person name="Goldman N."/>
            <person name="Mundy N.I."/>
            <person name="Ning Z."/>
            <person name="Odom D.T."/>
            <person name="Ponting C.P."/>
            <person name="Quail M.A."/>
            <person name="Ryder O.A."/>
            <person name="Searle S.M."/>
            <person name="Warren W.C."/>
            <person name="Wilson R.K."/>
            <person name="Schierup M.H."/>
            <person name="Rogers J."/>
            <person name="Tyler-Smith C."/>
            <person name="Durbin R."/>
        </authorList>
    </citation>
    <scope>NUCLEOTIDE SEQUENCE [LARGE SCALE GENOMIC DNA]</scope>
</reference>
<dbReference type="EMBL" id="CABD030001498">
    <property type="status" value="NOT_ANNOTATED_CDS"/>
    <property type="molecule type" value="Genomic_DNA"/>
</dbReference>
<accession>A0A2I2YCA4</accession>
<dbReference type="Ensembl" id="ENSGGOT00000056481.1">
    <property type="protein sequence ID" value="ENSGGOP00000032553.1"/>
    <property type="gene ID" value="ENSGGOG00000039091.1"/>
</dbReference>
<keyword evidence="2" id="KW-1185">Reference proteome</keyword>
<proteinExistence type="predicted"/>
<evidence type="ECO:0000313" key="2">
    <source>
        <dbReference type="Proteomes" id="UP000001519"/>
    </source>
</evidence>
<dbReference type="AlphaFoldDB" id="A0A2I2YCA4"/>
<reference evidence="1" key="3">
    <citation type="submission" date="2025-08" db="UniProtKB">
        <authorList>
            <consortium name="Ensembl"/>
        </authorList>
    </citation>
    <scope>IDENTIFICATION</scope>
</reference>
<dbReference type="OMA" id="TMKLGFR"/>
<dbReference type="Bgee" id="ENSGGOG00000039091">
    <property type="expression patterns" value="Expressed in frontal cortex and 6 other cell types or tissues"/>
</dbReference>
<reference evidence="1" key="4">
    <citation type="submission" date="2025-09" db="UniProtKB">
        <authorList>
            <consortium name="Ensembl"/>
        </authorList>
    </citation>
    <scope>IDENTIFICATION</scope>
</reference>
<evidence type="ECO:0000313" key="1">
    <source>
        <dbReference type="Ensembl" id="ENSGGOP00000032553.1"/>
    </source>
</evidence>
<sequence>MKVRKLLLLPKRPVYIHVIFSNWRQADDFRDMSMGYRTPVITTTMKLGFRKEVNHIRNPVTSMSFCQATKGAQVNRA</sequence>
<reference evidence="2" key="1">
    <citation type="submission" date="2011-05" db="EMBL/GenBank/DDBJ databases">
        <title>Insights into the evolution of the great apes provided by the gorilla genome.</title>
        <authorList>
            <person name="Scally A."/>
        </authorList>
    </citation>
    <scope>NUCLEOTIDE SEQUENCE [LARGE SCALE GENOMIC DNA]</scope>
</reference>
<protein>
    <submittedName>
        <fullName evidence="1">Uncharacterized protein</fullName>
    </submittedName>
</protein>
<dbReference type="Proteomes" id="UP000001519">
    <property type="component" value="Chromosome 1"/>
</dbReference>
<dbReference type="EMBL" id="CABD030001499">
    <property type="status" value="NOT_ANNOTATED_CDS"/>
    <property type="molecule type" value="Genomic_DNA"/>
</dbReference>
<dbReference type="GeneTree" id="ENSGT00860000135543"/>
<name>A0A2I2YCA4_GORGO</name>
<dbReference type="InParanoid" id="A0A2I2YCA4"/>